<dbReference type="AlphaFoldDB" id="A0A6G0YP71"/>
<accession>A0A6G0YP71</accession>
<evidence type="ECO:0000313" key="1">
    <source>
        <dbReference type="EMBL" id="KAF0759513.1"/>
    </source>
</evidence>
<reference evidence="1 2" key="1">
    <citation type="submission" date="2019-08" db="EMBL/GenBank/DDBJ databases">
        <title>Whole genome of Aphis craccivora.</title>
        <authorList>
            <person name="Voronova N.V."/>
            <person name="Shulinski R.S."/>
            <person name="Bandarenka Y.V."/>
            <person name="Zhorov D.G."/>
            <person name="Warner D."/>
        </authorList>
    </citation>
    <scope>NUCLEOTIDE SEQUENCE [LARGE SCALE GENOMIC DNA]</scope>
    <source>
        <strain evidence="1">180601</strain>
        <tissue evidence="1">Whole Body</tissue>
    </source>
</reference>
<dbReference type="Proteomes" id="UP000478052">
    <property type="component" value="Unassembled WGS sequence"/>
</dbReference>
<dbReference type="EMBL" id="VUJU01002970">
    <property type="protein sequence ID" value="KAF0759513.1"/>
    <property type="molecule type" value="Genomic_DNA"/>
</dbReference>
<comment type="caution">
    <text evidence="1">The sequence shown here is derived from an EMBL/GenBank/DDBJ whole genome shotgun (WGS) entry which is preliminary data.</text>
</comment>
<proteinExistence type="predicted"/>
<gene>
    <name evidence="1" type="ORF">FWK35_00006061</name>
</gene>
<organism evidence="1 2">
    <name type="scientific">Aphis craccivora</name>
    <name type="common">Cowpea aphid</name>
    <dbReference type="NCBI Taxonomy" id="307492"/>
    <lineage>
        <taxon>Eukaryota</taxon>
        <taxon>Metazoa</taxon>
        <taxon>Ecdysozoa</taxon>
        <taxon>Arthropoda</taxon>
        <taxon>Hexapoda</taxon>
        <taxon>Insecta</taxon>
        <taxon>Pterygota</taxon>
        <taxon>Neoptera</taxon>
        <taxon>Paraneoptera</taxon>
        <taxon>Hemiptera</taxon>
        <taxon>Sternorrhyncha</taxon>
        <taxon>Aphidomorpha</taxon>
        <taxon>Aphidoidea</taxon>
        <taxon>Aphididae</taxon>
        <taxon>Aphidini</taxon>
        <taxon>Aphis</taxon>
        <taxon>Aphis</taxon>
    </lineage>
</organism>
<protein>
    <submittedName>
        <fullName evidence="1">MULE domain-containing protein</fullName>
    </submittedName>
</protein>
<evidence type="ECO:0000313" key="2">
    <source>
        <dbReference type="Proteomes" id="UP000478052"/>
    </source>
</evidence>
<name>A0A6G0YP71_APHCR</name>
<keyword evidence="2" id="KW-1185">Reference proteome</keyword>
<sequence>MVTKFCLLLVHLKIFPKCFTSYLQFTMNDLNLILLPKIIYADFELVIHSALLIVFPNAIRKGYRFHLGQKIGIRLCFINEIMTIQPNVDLMADSLFPTSIWSESDGMQFRNSNICPPISNHSFP</sequence>